<evidence type="ECO:0000313" key="2">
    <source>
        <dbReference type="Proteomes" id="UP001551329"/>
    </source>
</evidence>
<proteinExistence type="predicted"/>
<sequence>MDDTNAIDGATYKVTISGTEYEFGQPDPKLLTQMVLVSHMNAGELLTLEAVTKWLASAAGPKAWHAIMKRFMDGDITAQDLMDAMKELVQAVVGKSGTAEDAA</sequence>
<organism evidence="1 2">
    <name type="scientific">Streptomyces narbonensis</name>
    <dbReference type="NCBI Taxonomy" id="67333"/>
    <lineage>
        <taxon>Bacteria</taxon>
        <taxon>Bacillati</taxon>
        <taxon>Actinomycetota</taxon>
        <taxon>Actinomycetes</taxon>
        <taxon>Kitasatosporales</taxon>
        <taxon>Streptomycetaceae</taxon>
        <taxon>Streptomyces</taxon>
    </lineage>
</organism>
<gene>
    <name evidence="1" type="ORF">AB0A88_32065</name>
</gene>
<comment type="caution">
    <text evidence="1">The sequence shown here is derived from an EMBL/GenBank/DDBJ whole genome shotgun (WGS) entry which is preliminary data.</text>
</comment>
<name>A0ABV3CIY4_9ACTN</name>
<dbReference type="Proteomes" id="UP001551329">
    <property type="component" value="Unassembled WGS sequence"/>
</dbReference>
<accession>A0ABV3CIY4</accession>
<protein>
    <submittedName>
        <fullName evidence="1">Uncharacterized protein</fullName>
    </submittedName>
</protein>
<keyword evidence="2" id="KW-1185">Reference proteome</keyword>
<dbReference type="EMBL" id="JBEZAE010000029">
    <property type="protein sequence ID" value="MEU7074739.1"/>
    <property type="molecule type" value="Genomic_DNA"/>
</dbReference>
<evidence type="ECO:0000313" key="1">
    <source>
        <dbReference type="EMBL" id="MEU7074739.1"/>
    </source>
</evidence>
<dbReference type="RefSeq" id="WP_358477225.1">
    <property type="nucleotide sequence ID" value="NZ_JBEZAE010000029.1"/>
</dbReference>
<reference evidence="1 2" key="1">
    <citation type="submission" date="2024-06" db="EMBL/GenBank/DDBJ databases">
        <title>The Natural Products Discovery Center: Release of the First 8490 Sequenced Strains for Exploring Actinobacteria Biosynthetic Diversity.</title>
        <authorList>
            <person name="Kalkreuter E."/>
            <person name="Kautsar S.A."/>
            <person name="Yang D."/>
            <person name="Bader C.D."/>
            <person name="Teijaro C.N."/>
            <person name="Fluegel L."/>
            <person name="Davis C.M."/>
            <person name="Simpson J.R."/>
            <person name="Lauterbach L."/>
            <person name="Steele A.D."/>
            <person name="Gui C."/>
            <person name="Meng S."/>
            <person name="Li G."/>
            <person name="Viehrig K."/>
            <person name="Ye F."/>
            <person name="Su P."/>
            <person name="Kiefer A.F."/>
            <person name="Nichols A."/>
            <person name="Cepeda A.J."/>
            <person name="Yan W."/>
            <person name="Fan B."/>
            <person name="Jiang Y."/>
            <person name="Adhikari A."/>
            <person name="Zheng C.-J."/>
            <person name="Schuster L."/>
            <person name="Cowan T.M."/>
            <person name="Smanski M.J."/>
            <person name="Chevrette M.G."/>
            <person name="De Carvalho L.P.S."/>
            <person name="Shen B."/>
        </authorList>
    </citation>
    <scope>NUCLEOTIDE SEQUENCE [LARGE SCALE GENOMIC DNA]</scope>
    <source>
        <strain evidence="1 2">NPDC045974</strain>
    </source>
</reference>